<dbReference type="EMBL" id="JAHWGI010000318">
    <property type="protein sequence ID" value="KAK3913309.1"/>
    <property type="molecule type" value="Genomic_DNA"/>
</dbReference>
<dbReference type="PANTHER" id="PTHR10985">
    <property type="entry name" value="BASIC HELIX-LOOP-HELIX TRANSCRIPTION FACTOR, HES-RELATED"/>
    <property type="match status" value="1"/>
</dbReference>
<keyword evidence="2" id="KW-0805">Transcription regulation</keyword>
<feature type="compositionally biased region" description="Low complexity" evidence="6">
    <location>
        <begin position="353"/>
        <end position="365"/>
    </location>
</feature>
<feature type="compositionally biased region" description="Basic and acidic residues" evidence="6">
    <location>
        <begin position="473"/>
        <end position="484"/>
    </location>
</feature>
<dbReference type="GO" id="GO:0005634">
    <property type="term" value="C:nucleus"/>
    <property type="evidence" value="ECO:0007669"/>
    <property type="project" value="UniProtKB-SubCell"/>
</dbReference>
<evidence type="ECO:0000313" key="9">
    <source>
        <dbReference type="EMBL" id="KAK3913309.1"/>
    </source>
</evidence>
<dbReference type="Proteomes" id="UP001219518">
    <property type="component" value="Unassembled WGS sequence"/>
</dbReference>
<dbReference type="Pfam" id="PF00010">
    <property type="entry name" value="HLH"/>
    <property type="match status" value="1"/>
</dbReference>
<evidence type="ECO:0000256" key="2">
    <source>
        <dbReference type="ARBA" id="ARBA00023015"/>
    </source>
</evidence>
<reference evidence="9" key="1">
    <citation type="submission" date="2021-07" db="EMBL/GenBank/DDBJ databases">
        <authorList>
            <person name="Catto M.A."/>
            <person name="Jacobson A."/>
            <person name="Kennedy G."/>
            <person name="Labadie P."/>
            <person name="Hunt B.G."/>
            <person name="Srinivasan R."/>
        </authorList>
    </citation>
    <scope>NUCLEOTIDE SEQUENCE</scope>
    <source>
        <strain evidence="9">PL_HMW_Pooled</strain>
        <tissue evidence="9">Head</tissue>
    </source>
</reference>
<dbReference type="Gene3D" id="6.10.250.980">
    <property type="match status" value="1"/>
</dbReference>
<dbReference type="GO" id="GO:0046983">
    <property type="term" value="F:protein dimerization activity"/>
    <property type="evidence" value="ECO:0007669"/>
    <property type="project" value="InterPro"/>
</dbReference>
<evidence type="ECO:0000259" key="8">
    <source>
        <dbReference type="PROSITE" id="PS51054"/>
    </source>
</evidence>
<keyword evidence="5" id="KW-0539">Nucleus</keyword>
<keyword evidence="10" id="KW-1185">Reference proteome</keyword>
<dbReference type="GO" id="GO:0006355">
    <property type="term" value="P:regulation of DNA-templated transcription"/>
    <property type="evidence" value="ECO:0007669"/>
    <property type="project" value="InterPro"/>
</dbReference>
<dbReference type="PROSITE" id="PS50888">
    <property type="entry name" value="BHLH"/>
    <property type="match status" value="1"/>
</dbReference>
<evidence type="ECO:0000256" key="6">
    <source>
        <dbReference type="SAM" id="MobiDB-lite"/>
    </source>
</evidence>
<feature type="domain" description="Orange" evidence="8">
    <location>
        <begin position="74"/>
        <end position="107"/>
    </location>
</feature>
<accession>A0AAE1LC43</accession>
<evidence type="ECO:0000256" key="1">
    <source>
        <dbReference type="ARBA" id="ARBA00004123"/>
    </source>
</evidence>
<evidence type="ECO:0000256" key="3">
    <source>
        <dbReference type="ARBA" id="ARBA00023125"/>
    </source>
</evidence>
<reference evidence="9" key="2">
    <citation type="journal article" date="2023" name="BMC Genomics">
        <title>Pest status, molecular evolution, and epigenetic factors derived from the genome assembly of Frankliniella fusca, a thysanopteran phytovirus vector.</title>
        <authorList>
            <person name="Catto M.A."/>
            <person name="Labadie P.E."/>
            <person name="Jacobson A.L."/>
            <person name="Kennedy G.G."/>
            <person name="Srinivasan R."/>
            <person name="Hunt B.G."/>
        </authorList>
    </citation>
    <scope>NUCLEOTIDE SEQUENCE</scope>
    <source>
        <strain evidence="9">PL_HMW_Pooled</strain>
    </source>
</reference>
<dbReference type="Gene3D" id="4.10.280.10">
    <property type="entry name" value="Helix-loop-helix DNA-binding domain"/>
    <property type="match status" value="1"/>
</dbReference>
<comment type="subcellular location">
    <subcellularLocation>
        <location evidence="1">Nucleus</location>
    </subcellularLocation>
</comment>
<feature type="compositionally biased region" description="Polar residues" evidence="6">
    <location>
        <begin position="332"/>
        <end position="352"/>
    </location>
</feature>
<dbReference type="SUPFAM" id="SSF47459">
    <property type="entry name" value="HLH, helix-loop-helix DNA-binding domain"/>
    <property type="match status" value="1"/>
</dbReference>
<dbReference type="SMART" id="SM00353">
    <property type="entry name" value="HLH"/>
    <property type="match status" value="1"/>
</dbReference>
<sequence length="484" mass="49789">SNKPIMEKRRRARINHCLNELKSLILDAMKKDPARHSKLEKADILEMTVKHLQNVQRQQLSQAVSTDPHTLHKFKAGFSECATEVSRYVSRMDGVEPAVRQRLVAHLSGCVQGLQQIAPSPFSFPPLGQGLGAAAAGLGLGQGLGAGLASSLSAATPSVLQQVQQQVQQAQQQLSGDINNNSNVSSTSRVQGVQSVQLIPSRLPTGELALLLPNSGQLSSQLTSAGLVFPAASAAAAAPVAAATTPAAAPAVPVESTNVIGLSTPVMKTSPHPSAFTAVGSLSLSGLGSVAATPPASETASASASASGSASNSPDTPPSSARALQLSRVAADSSTPSTPESMSASPCSQQGRPSTDSHTTPTSSSVEIKVEPKLEPVEVLTPRAPHPGPRASSALDFSFKRCMSDSSEAEAEAEGAPPSKIPRYTLSVLSAPATSTASSTSVSIGAPFAPAPLSHGLARPLPLPASMHGGNPVDEKDRDMWRPW</sequence>
<keyword evidence="3" id="KW-0238">DNA-binding</keyword>
<dbReference type="Pfam" id="PF07527">
    <property type="entry name" value="Hairy_orange"/>
    <property type="match status" value="1"/>
</dbReference>
<protein>
    <submittedName>
        <fullName evidence="9">Protein deadpan</fullName>
    </submittedName>
</protein>
<evidence type="ECO:0000259" key="7">
    <source>
        <dbReference type="PROSITE" id="PS50888"/>
    </source>
</evidence>
<dbReference type="AlphaFoldDB" id="A0AAE1LC43"/>
<dbReference type="SMART" id="SM00511">
    <property type="entry name" value="ORANGE"/>
    <property type="match status" value="1"/>
</dbReference>
<evidence type="ECO:0000256" key="4">
    <source>
        <dbReference type="ARBA" id="ARBA00023163"/>
    </source>
</evidence>
<proteinExistence type="predicted"/>
<name>A0AAE1LC43_9NEOP</name>
<dbReference type="InterPro" id="IPR036638">
    <property type="entry name" value="HLH_DNA-bd_sf"/>
</dbReference>
<dbReference type="PROSITE" id="PS51054">
    <property type="entry name" value="ORANGE"/>
    <property type="match status" value="1"/>
</dbReference>
<dbReference type="CDD" id="cd18913">
    <property type="entry name" value="bHLH-O_hairy_like"/>
    <property type="match status" value="1"/>
</dbReference>
<evidence type="ECO:0000313" key="10">
    <source>
        <dbReference type="Proteomes" id="UP001219518"/>
    </source>
</evidence>
<dbReference type="FunFam" id="4.10.280.10:FF:000009">
    <property type="entry name" value="Transcription factor HES-1"/>
    <property type="match status" value="1"/>
</dbReference>
<organism evidence="9 10">
    <name type="scientific">Frankliniella fusca</name>
    <dbReference type="NCBI Taxonomy" id="407009"/>
    <lineage>
        <taxon>Eukaryota</taxon>
        <taxon>Metazoa</taxon>
        <taxon>Ecdysozoa</taxon>
        <taxon>Arthropoda</taxon>
        <taxon>Hexapoda</taxon>
        <taxon>Insecta</taxon>
        <taxon>Pterygota</taxon>
        <taxon>Neoptera</taxon>
        <taxon>Paraneoptera</taxon>
        <taxon>Thysanoptera</taxon>
        <taxon>Terebrantia</taxon>
        <taxon>Thripoidea</taxon>
        <taxon>Thripidae</taxon>
        <taxon>Frankliniella</taxon>
    </lineage>
</organism>
<dbReference type="InterPro" id="IPR050370">
    <property type="entry name" value="HES_HEY"/>
</dbReference>
<dbReference type="SUPFAM" id="SSF158457">
    <property type="entry name" value="Orange domain-like"/>
    <property type="match status" value="1"/>
</dbReference>
<comment type="caution">
    <text evidence="9">The sequence shown here is derived from an EMBL/GenBank/DDBJ whole genome shotgun (WGS) entry which is preliminary data.</text>
</comment>
<feature type="compositionally biased region" description="Low complexity" evidence="6">
    <location>
        <begin position="287"/>
        <end position="314"/>
    </location>
</feature>
<feature type="non-terminal residue" evidence="9">
    <location>
        <position position="484"/>
    </location>
</feature>
<dbReference type="InterPro" id="IPR003650">
    <property type="entry name" value="Orange_dom"/>
</dbReference>
<evidence type="ECO:0000256" key="5">
    <source>
        <dbReference type="ARBA" id="ARBA00023242"/>
    </source>
</evidence>
<dbReference type="InterPro" id="IPR011598">
    <property type="entry name" value="bHLH_dom"/>
</dbReference>
<feature type="region of interest" description="Disordered" evidence="6">
    <location>
        <begin position="287"/>
        <end position="374"/>
    </location>
</feature>
<feature type="region of interest" description="Disordered" evidence="6">
    <location>
        <begin position="462"/>
        <end position="484"/>
    </location>
</feature>
<dbReference type="GO" id="GO:1990837">
    <property type="term" value="F:sequence-specific double-stranded DNA binding"/>
    <property type="evidence" value="ECO:0007669"/>
    <property type="project" value="UniProtKB-ARBA"/>
</dbReference>
<gene>
    <name evidence="9" type="ORF">KUF71_022763</name>
</gene>
<keyword evidence="4" id="KW-0804">Transcription</keyword>
<feature type="domain" description="BHLH" evidence="7">
    <location>
        <begin position="1"/>
        <end position="55"/>
    </location>
</feature>